<dbReference type="InterPro" id="IPR049326">
    <property type="entry name" value="Rhodopsin_dom_fungi"/>
</dbReference>
<gene>
    <name evidence="9" type="ORF">CRHIZ90672A_00012909</name>
</gene>
<evidence type="ECO:0000256" key="7">
    <source>
        <dbReference type="SAM" id="Phobius"/>
    </source>
</evidence>
<dbReference type="OrthoDB" id="5417844at2759"/>
<sequence>MATSMDLSETRQPSLYASSTIPFVFAVACVGSRFWCRWTNKAGFWLDDWLILFALICAIGLTTNMLWWIPRGLGKHVLVFGPHVAELFNTGLFTAEMTYTGVIISVKFSIAALYQRIFRTENIKLPIIILSALVAMWGIAVFLLTLMQCIPTRGFWDKTIERSCNVDSNKFLFAISIPNILIDVALLLLPVPFVLKLHVSKDRKVSIMSMFLLGGFVCVASIMRLLAVVNEDLEVDPTWNLVDQGIWAKMEADFAIISACLPTLRPLYVAIRTKLFGTVLSHGPSCPQEGGSVPRKKRALQSWGMSALQSRDEDTTLFPRVDKTDETDSHDASLSDTQKATVVGNTSLRCSCA</sequence>
<proteinExistence type="inferred from homology"/>
<feature type="transmembrane region" description="Helical" evidence="7">
    <location>
        <begin position="171"/>
        <end position="195"/>
    </location>
</feature>
<feature type="transmembrane region" description="Helical" evidence="7">
    <location>
        <begin position="15"/>
        <end position="36"/>
    </location>
</feature>
<evidence type="ECO:0000256" key="6">
    <source>
        <dbReference type="SAM" id="MobiDB-lite"/>
    </source>
</evidence>
<feature type="transmembrane region" description="Helical" evidence="7">
    <location>
        <begin position="48"/>
        <end position="70"/>
    </location>
</feature>
<dbReference type="Proteomes" id="UP000696573">
    <property type="component" value="Unassembled WGS sequence"/>
</dbReference>
<feature type="domain" description="Rhodopsin" evidence="8">
    <location>
        <begin position="33"/>
        <end position="268"/>
    </location>
</feature>
<keyword evidence="2 7" id="KW-0812">Transmembrane</keyword>
<keyword evidence="10" id="KW-1185">Reference proteome</keyword>
<evidence type="ECO:0000313" key="10">
    <source>
        <dbReference type="Proteomes" id="UP000696573"/>
    </source>
</evidence>
<comment type="subcellular location">
    <subcellularLocation>
        <location evidence="1">Membrane</location>
        <topology evidence="1">Multi-pass membrane protein</topology>
    </subcellularLocation>
</comment>
<feature type="transmembrane region" description="Helical" evidence="7">
    <location>
        <begin position="207"/>
        <end position="226"/>
    </location>
</feature>
<evidence type="ECO:0000259" key="8">
    <source>
        <dbReference type="Pfam" id="PF20684"/>
    </source>
</evidence>
<feature type="compositionally biased region" description="Basic and acidic residues" evidence="6">
    <location>
        <begin position="310"/>
        <end position="333"/>
    </location>
</feature>
<evidence type="ECO:0000313" key="9">
    <source>
        <dbReference type="EMBL" id="CAH0022788.1"/>
    </source>
</evidence>
<organism evidence="9 10">
    <name type="scientific">Clonostachys rhizophaga</name>
    <dbReference type="NCBI Taxonomy" id="160324"/>
    <lineage>
        <taxon>Eukaryota</taxon>
        <taxon>Fungi</taxon>
        <taxon>Dikarya</taxon>
        <taxon>Ascomycota</taxon>
        <taxon>Pezizomycotina</taxon>
        <taxon>Sordariomycetes</taxon>
        <taxon>Hypocreomycetidae</taxon>
        <taxon>Hypocreales</taxon>
        <taxon>Bionectriaceae</taxon>
        <taxon>Clonostachys</taxon>
    </lineage>
</organism>
<comment type="caution">
    <text evidence="9">The sequence shown here is derived from an EMBL/GenBank/DDBJ whole genome shotgun (WGS) entry which is preliminary data.</text>
</comment>
<dbReference type="InterPro" id="IPR052337">
    <property type="entry name" value="SAT4-like"/>
</dbReference>
<dbReference type="Pfam" id="PF20684">
    <property type="entry name" value="Fung_rhodopsin"/>
    <property type="match status" value="1"/>
</dbReference>
<keyword evidence="3 7" id="KW-1133">Transmembrane helix</keyword>
<evidence type="ECO:0000256" key="4">
    <source>
        <dbReference type="ARBA" id="ARBA00023136"/>
    </source>
</evidence>
<evidence type="ECO:0000256" key="1">
    <source>
        <dbReference type="ARBA" id="ARBA00004141"/>
    </source>
</evidence>
<feature type="transmembrane region" description="Helical" evidence="7">
    <location>
        <begin position="90"/>
        <end position="113"/>
    </location>
</feature>
<evidence type="ECO:0000256" key="3">
    <source>
        <dbReference type="ARBA" id="ARBA00022989"/>
    </source>
</evidence>
<keyword evidence="4 7" id="KW-0472">Membrane</keyword>
<dbReference type="GO" id="GO:0016020">
    <property type="term" value="C:membrane"/>
    <property type="evidence" value="ECO:0007669"/>
    <property type="project" value="UniProtKB-SubCell"/>
</dbReference>
<evidence type="ECO:0000256" key="5">
    <source>
        <dbReference type="ARBA" id="ARBA00038359"/>
    </source>
</evidence>
<dbReference type="AlphaFoldDB" id="A0A9N9VCU8"/>
<reference evidence="9" key="1">
    <citation type="submission" date="2021-10" db="EMBL/GenBank/DDBJ databases">
        <authorList>
            <person name="Piombo E."/>
        </authorList>
    </citation>
    <scope>NUCLEOTIDE SEQUENCE</scope>
</reference>
<accession>A0A9N9VCU8</accession>
<dbReference type="EMBL" id="CABFNQ020000682">
    <property type="protein sequence ID" value="CAH0022788.1"/>
    <property type="molecule type" value="Genomic_DNA"/>
</dbReference>
<feature type="region of interest" description="Disordered" evidence="6">
    <location>
        <begin position="305"/>
        <end position="338"/>
    </location>
</feature>
<dbReference type="PANTHER" id="PTHR33048">
    <property type="entry name" value="PTH11-LIKE INTEGRAL MEMBRANE PROTEIN (AFU_ORTHOLOGUE AFUA_5G11245)"/>
    <property type="match status" value="1"/>
</dbReference>
<name>A0A9N9VCU8_9HYPO</name>
<evidence type="ECO:0000256" key="2">
    <source>
        <dbReference type="ARBA" id="ARBA00022692"/>
    </source>
</evidence>
<feature type="transmembrane region" description="Helical" evidence="7">
    <location>
        <begin position="125"/>
        <end position="147"/>
    </location>
</feature>
<dbReference type="PANTHER" id="PTHR33048:SF47">
    <property type="entry name" value="INTEGRAL MEMBRANE PROTEIN-RELATED"/>
    <property type="match status" value="1"/>
</dbReference>
<comment type="similarity">
    <text evidence="5">Belongs to the SAT4 family.</text>
</comment>
<protein>
    <recommendedName>
        <fullName evidence="8">Rhodopsin domain-containing protein</fullName>
    </recommendedName>
</protein>